<reference evidence="2 3" key="1">
    <citation type="submission" date="2022-03" db="EMBL/GenBank/DDBJ databases">
        <authorList>
            <person name="Macdonald S."/>
            <person name="Ahmed S."/>
            <person name="Newling K."/>
        </authorList>
    </citation>
    <scope>NUCLEOTIDE SEQUENCE [LARGE SCALE GENOMIC DNA]</scope>
</reference>
<evidence type="ECO:0000259" key="1">
    <source>
        <dbReference type="PROSITE" id="PS50222"/>
    </source>
</evidence>
<dbReference type="Proteomes" id="UP001642260">
    <property type="component" value="Unassembled WGS sequence"/>
</dbReference>
<dbReference type="InterPro" id="IPR002048">
    <property type="entry name" value="EF_hand_dom"/>
</dbReference>
<dbReference type="InterPro" id="IPR011992">
    <property type="entry name" value="EF-hand-dom_pair"/>
</dbReference>
<dbReference type="EMBL" id="CAKOAT010252487">
    <property type="protein sequence ID" value="CAH8358686.1"/>
    <property type="molecule type" value="Genomic_DNA"/>
</dbReference>
<evidence type="ECO:0000313" key="2">
    <source>
        <dbReference type="EMBL" id="CAH8358686.1"/>
    </source>
</evidence>
<keyword evidence="3" id="KW-1185">Reference proteome</keyword>
<name>A0ABC8KNT1_ERUVS</name>
<comment type="caution">
    <text evidence="2">The sequence shown here is derived from an EMBL/GenBank/DDBJ whole genome shotgun (WGS) entry which is preliminary data.</text>
</comment>
<dbReference type="AlphaFoldDB" id="A0ABC8KNT1"/>
<dbReference type="Gene3D" id="1.10.238.10">
    <property type="entry name" value="EF-hand"/>
    <property type="match status" value="1"/>
</dbReference>
<proteinExistence type="predicted"/>
<gene>
    <name evidence="2" type="ORF">ERUC_LOCUS24442</name>
</gene>
<protein>
    <recommendedName>
        <fullName evidence="1">EF-hand domain-containing protein</fullName>
    </recommendedName>
</protein>
<dbReference type="PROSITE" id="PS50222">
    <property type="entry name" value="EF_HAND_2"/>
    <property type="match status" value="1"/>
</dbReference>
<feature type="domain" description="EF-hand" evidence="1">
    <location>
        <begin position="2"/>
        <end position="37"/>
    </location>
</feature>
<accession>A0ABC8KNT1</accession>
<organism evidence="2 3">
    <name type="scientific">Eruca vesicaria subsp. sativa</name>
    <name type="common">Garden rocket</name>
    <name type="synonym">Eruca sativa</name>
    <dbReference type="NCBI Taxonomy" id="29727"/>
    <lineage>
        <taxon>Eukaryota</taxon>
        <taxon>Viridiplantae</taxon>
        <taxon>Streptophyta</taxon>
        <taxon>Embryophyta</taxon>
        <taxon>Tracheophyta</taxon>
        <taxon>Spermatophyta</taxon>
        <taxon>Magnoliopsida</taxon>
        <taxon>eudicotyledons</taxon>
        <taxon>Gunneridae</taxon>
        <taxon>Pentapetalae</taxon>
        <taxon>rosids</taxon>
        <taxon>malvids</taxon>
        <taxon>Brassicales</taxon>
        <taxon>Brassicaceae</taxon>
        <taxon>Brassiceae</taxon>
        <taxon>Eruca</taxon>
    </lineage>
</organism>
<evidence type="ECO:0000313" key="3">
    <source>
        <dbReference type="Proteomes" id="UP001642260"/>
    </source>
</evidence>
<sequence length="124" mass="14373">MSSVKDFKEVFKNMDQYNNGEISWKELNFHGIRNRSLPMTMSQVDDMFGQLEADGEDRVFGASKYLVNQTHSSLPVNHEDVINVELKKEVSISKLDDNNNKKENQLDTQKMLVVEDKSFKELED</sequence>
<dbReference type="SUPFAM" id="SSF47473">
    <property type="entry name" value="EF-hand"/>
    <property type="match status" value="1"/>
</dbReference>